<organism evidence="1 2">
    <name type="scientific">Dreissena polymorpha</name>
    <name type="common">Zebra mussel</name>
    <name type="synonym">Mytilus polymorpha</name>
    <dbReference type="NCBI Taxonomy" id="45954"/>
    <lineage>
        <taxon>Eukaryota</taxon>
        <taxon>Metazoa</taxon>
        <taxon>Spiralia</taxon>
        <taxon>Lophotrochozoa</taxon>
        <taxon>Mollusca</taxon>
        <taxon>Bivalvia</taxon>
        <taxon>Autobranchia</taxon>
        <taxon>Heteroconchia</taxon>
        <taxon>Euheterodonta</taxon>
        <taxon>Imparidentia</taxon>
        <taxon>Neoheterodontei</taxon>
        <taxon>Myida</taxon>
        <taxon>Dreissenoidea</taxon>
        <taxon>Dreissenidae</taxon>
        <taxon>Dreissena</taxon>
    </lineage>
</organism>
<protein>
    <submittedName>
        <fullName evidence="1">Uncharacterized protein</fullName>
    </submittedName>
</protein>
<accession>A0A9D4EXX7</accession>
<proteinExistence type="predicted"/>
<dbReference type="Proteomes" id="UP000828390">
    <property type="component" value="Unassembled WGS sequence"/>
</dbReference>
<dbReference type="EMBL" id="JAIWYP010000008">
    <property type="protein sequence ID" value="KAH3787883.1"/>
    <property type="molecule type" value="Genomic_DNA"/>
</dbReference>
<keyword evidence="2" id="KW-1185">Reference proteome</keyword>
<evidence type="ECO:0000313" key="2">
    <source>
        <dbReference type="Proteomes" id="UP000828390"/>
    </source>
</evidence>
<reference evidence="1" key="1">
    <citation type="journal article" date="2019" name="bioRxiv">
        <title>The Genome of the Zebra Mussel, Dreissena polymorpha: A Resource for Invasive Species Research.</title>
        <authorList>
            <person name="McCartney M.A."/>
            <person name="Auch B."/>
            <person name="Kono T."/>
            <person name="Mallez S."/>
            <person name="Zhang Y."/>
            <person name="Obille A."/>
            <person name="Becker A."/>
            <person name="Abrahante J.E."/>
            <person name="Garbe J."/>
            <person name="Badalamenti J.P."/>
            <person name="Herman A."/>
            <person name="Mangelson H."/>
            <person name="Liachko I."/>
            <person name="Sullivan S."/>
            <person name="Sone E.D."/>
            <person name="Koren S."/>
            <person name="Silverstein K.A.T."/>
            <person name="Beckman K.B."/>
            <person name="Gohl D.M."/>
        </authorList>
    </citation>
    <scope>NUCLEOTIDE SEQUENCE</scope>
    <source>
        <strain evidence="1">Duluth1</strain>
        <tissue evidence="1">Whole animal</tissue>
    </source>
</reference>
<dbReference type="AlphaFoldDB" id="A0A9D4EXX7"/>
<sequence length="65" mass="7178">MQNVTVPTAAVKHSDQVCHTSPTPAVKHSDQVCHTSPTPAITSCYTVYTLYMAYRIWIGCKTSSY</sequence>
<gene>
    <name evidence="1" type="ORF">DPMN_166014</name>
</gene>
<comment type="caution">
    <text evidence="1">The sequence shown here is derived from an EMBL/GenBank/DDBJ whole genome shotgun (WGS) entry which is preliminary data.</text>
</comment>
<reference evidence="1" key="2">
    <citation type="submission" date="2020-11" db="EMBL/GenBank/DDBJ databases">
        <authorList>
            <person name="McCartney M.A."/>
            <person name="Auch B."/>
            <person name="Kono T."/>
            <person name="Mallez S."/>
            <person name="Becker A."/>
            <person name="Gohl D.M."/>
            <person name="Silverstein K.A.T."/>
            <person name="Koren S."/>
            <person name="Bechman K.B."/>
            <person name="Herman A."/>
            <person name="Abrahante J.E."/>
            <person name="Garbe J."/>
        </authorList>
    </citation>
    <scope>NUCLEOTIDE SEQUENCE</scope>
    <source>
        <strain evidence="1">Duluth1</strain>
        <tissue evidence="1">Whole animal</tissue>
    </source>
</reference>
<evidence type="ECO:0000313" key="1">
    <source>
        <dbReference type="EMBL" id="KAH3787883.1"/>
    </source>
</evidence>
<name>A0A9D4EXX7_DREPO</name>